<dbReference type="AlphaFoldDB" id="A0A444VRY6"/>
<reference evidence="1 2" key="1">
    <citation type="submission" date="2014-12" db="EMBL/GenBank/DDBJ databases">
        <title>Genome sequence of Flavobacterium anhuiense RCM74.</title>
        <authorList>
            <person name="Kim J.F."/>
            <person name="Song J.Y."/>
            <person name="Kwak M.-J."/>
            <person name="Lee S.-W."/>
        </authorList>
    </citation>
    <scope>NUCLEOTIDE SEQUENCE [LARGE SCALE GENOMIC DNA]</scope>
    <source>
        <strain evidence="1 2">RCM74</strain>
    </source>
</reference>
<organism evidence="1 2">
    <name type="scientific">Flavobacterium anhuiense</name>
    <dbReference type="NCBI Taxonomy" id="459526"/>
    <lineage>
        <taxon>Bacteria</taxon>
        <taxon>Pseudomonadati</taxon>
        <taxon>Bacteroidota</taxon>
        <taxon>Flavobacteriia</taxon>
        <taxon>Flavobacteriales</taxon>
        <taxon>Flavobacteriaceae</taxon>
        <taxon>Flavobacterium</taxon>
    </lineage>
</organism>
<evidence type="ECO:0000313" key="2">
    <source>
        <dbReference type="Proteomes" id="UP000290433"/>
    </source>
</evidence>
<comment type="caution">
    <text evidence="1">The sequence shown here is derived from an EMBL/GenBank/DDBJ whole genome shotgun (WGS) entry which is preliminary data.</text>
</comment>
<sequence length="37" mass="4480">MSIHFPDENLDAFNSIQKEMNRAQIEYDKYKHLIIVK</sequence>
<name>A0A444VRY6_9FLAO</name>
<evidence type="ECO:0000313" key="1">
    <source>
        <dbReference type="EMBL" id="RYJ36377.1"/>
    </source>
</evidence>
<dbReference type="EMBL" id="JUIV01000040">
    <property type="protein sequence ID" value="RYJ36377.1"/>
    <property type="molecule type" value="Genomic_DNA"/>
</dbReference>
<dbReference type="Proteomes" id="UP000290433">
    <property type="component" value="Unassembled WGS sequence"/>
</dbReference>
<accession>A0A444VRY6</accession>
<protein>
    <submittedName>
        <fullName evidence="1">Uncharacterized protein</fullName>
    </submittedName>
</protein>
<proteinExistence type="predicted"/>
<gene>
    <name evidence="1" type="ORF">NU08_4596</name>
</gene>